<evidence type="ECO:0000256" key="1">
    <source>
        <dbReference type="SAM" id="Phobius"/>
    </source>
</evidence>
<keyword evidence="3" id="KW-1185">Reference proteome</keyword>
<proteinExistence type="predicted"/>
<name>A0ABU3TTF7_9BACT</name>
<evidence type="ECO:0000313" key="2">
    <source>
        <dbReference type="EMBL" id="MDU0809150.1"/>
    </source>
</evidence>
<protein>
    <submittedName>
        <fullName evidence="2">Septum formation initiator family protein</fullName>
    </submittedName>
</protein>
<dbReference type="RefSeq" id="WP_315574288.1">
    <property type="nucleotide sequence ID" value="NZ_JARDXH010000001.1"/>
</dbReference>
<reference evidence="2 3" key="1">
    <citation type="submission" date="2023-09" db="EMBL/GenBank/DDBJ databases">
        <title>Aquirufa genomes.</title>
        <authorList>
            <person name="Pitt A."/>
        </authorList>
    </citation>
    <scope>NUCLEOTIDE SEQUENCE [LARGE SCALE GENOMIC DNA]</scope>
    <source>
        <strain evidence="2 3">LEOWEIH-7C</strain>
    </source>
</reference>
<accession>A0ABU3TTF7</accession>
<dbReference type="Pfam" id="PF04977">
    <property type="entry name" value="DivIC"/>
    <property type="match status" value="1"/>
</dbReference>
<dbReference type="InterPro" id="IPR007060">
    <property type="entry name" value="FtsL/DivIC"/>
</dbReference>
<dbReference type="Proteomes" id="UP001249959">
    <property type="component" value="Unassembled WGS sequence"/>
</dbReference>
<comment type="caution">
    <text evidence="2">The sequence shown here is derived from an EMBL/GenBank/DDBJ whole genome shotgun (WGS) entry which is preliminary data.</text>
</comment>
<feature type="transmembrane region" description="Helical" evidence="1">
    <location>
        <begin position="12"/>
        <end position="29"/>
    </location>
</feature>
<sequence length="105" mass="12874">MNRIKQLFLGPNKFYWISASILFVWMFVLDSNDVTVQFRLWNELRQLENEKTYYQQKTKELEKERRMVIGNPSLLEKYAREKYLMKKPKEDIFVIVDENNQPIEH</sequence>
<keyword evidence="1" id="KW-0472">Membrane</keyword>
<gene>
    <name evidence="2" type="ORF">PQG45_08910</name>
</gene>
<dbReference type="EMBL" id="JAVNWW010000004">
    <property type="protein sequence ID" value="MDU0809150.1"/>
    <property type="molecule type" value="Genomic_DNA"/>
</dbReference>
<organism evidence="2 3">
    <name type="scientific">Aquirufa regiilacus</name>
    <dbReference type="NCBI Taxonomy" id="3024868"/>
    <lineage>
        <taxon>Bacteria</taxon>
        <taxon>Pseudomonadati</taxon>
        <taxon>Bacteroidota</taxon>
        <taxon>Cytophagia</taxon>
        <taxon>Cytophagales</taxon>
        <taxon>Flectobacillaceae</taxon>
        <taxon>Aquirufa</taxon>
    </lineage>
</organism>
<evidence type="ECO:0000313" key="3">
    <source>
        <dbReference type="Proteomes" id="UP001249959"/>
    </source>
</evidence>
<keyword evidence="1" id="KW-1133">Transmembrane helix</keyword>
<keyword evidence="1" id="KW-0812">Transmembrane</keyword>